<dbReference type="AlphaFoldDB" id="A0A7K3VT87"/>
<evidence type="ECO:0000313" key="1">
    <source>
        <dbReference type="EMBL" id="NEK19738.1"/>
    </source>
</evidence>
<dbReference type="Proteomes" id="UP000471705">
    <property type="component" value="Unassembled WGS sequence"/>
</dbReference>
<proteinExistence type="predicted"/>
<protein>
    <submittedName>
        <fullName evidence="1">Uncharacterized protein</fullName>
    </submittedName>
</protein>
<dbReference type="EMBL" id="WUFV01000032">
    <property type="protein sequence ID" value="NEK19738.1"/>
    <property type="molecule type" value="Genomic_DNA"/>
</dbReference>
<sequence length="95" mass="10956">MQISENLAELLDRLFQQNATWEELIKEIRAASGLDLFEAEKIALSHQGWRRLCNHWINHDRQCKKQAVGHIKHRGANSLITLVGEKFVIVEPKAN</sequence>
<reference evidence="1 2" key="1">
    <citation type="submission" date="2019-12" db="EMBL/GenBank/DDBJ databases">
        <title>Rhizobium genotypes associated with high levels of biological nitrogen fixation by grain legumes in a temperate-maritime cropping system.</title>
        <authorList>
            <person name="Maluk M."/>
            <person name="Francesc Ferrando Molina F."/>
            <person name="Lopez Del Egido L."/>
            <person name="Lafos M."/>
            <person name="Langarica-Fuentes A."/>
            <person name="Gebre Yohannes G."/>
            <person name="Young M.W."/>
            <person name="Martin P."/>
            <person name="Gantlett R."/>
            <person name="Kenicer G."/>
            <person name="Hawes C."/>
            <person name="Begg G.S."/>
            <person name="Quilliam R.S."/>
            <person name="Squire G.R."/>
            <person name="Poole P.S."/>
            <person name="Young P.W."/>
            <person name="Iannetta P.M."/>
            <person name="James E.K."/>
        </authorList>
    </citation>
    <scope>NUCLEOTIDE SEQUENCE [LARGE SCALE GENOMIC DNA]</scope>
    <source>
        <strain evidence="1 2">JHI54</strain>
    </source>
</reference>
<organism evidence="1 2">
    <name type="scientific">Rhizobium leguminosarum</name>
    <dbReference type="NCBI Taxonomy" id="384"/>
    <lineage>
        <taxon>Bacteria</taxon>
        <taxon>Pseudomonadati</taxon>
        <taxon>Pseudomonadota</taxon>
        <taxon>Alphaproteobacteria</taxon>
        <taxon>Hyphomicrobiales</taxon>
        <taxon>Rhizobiaceae</taxon>
        <taxon>Rhizobium/Agrobacterium group</taxon>
        <taxon>Rhizobium</taxon>
    </lineage>
</organism>
<evidence type="ECO:0000313" key="2">
    <source>
        <dbReference type="Proteomes" id="UP000471705"/>
    </source>
</evidence>
<accession>A0A7K3VT87</accession>
<gene>
    <name evidence="1" type="ORF">GR257_33775</name>
</gene>
<comment type="caution">
    <text evidence="1">The sequence shown here is derived from an EMBL/GenBank/DDBJ whole genome shotgun (WGS) entry which is preliminary data.</text>
</comment>
<dbReference type="RefSeq" id="WP_164049768.1">
    <property type="nucleotide sequence ID" value="NZ_JAAXCB010000020.1"/>
</dbReference>
<name>A0A7K3VT87_RHILE</name>